<sequence>MTLAQETTLSGRDPSDRSVSAQFAHRHTIGEIFLVGQVVKQGDLFISTGQVPRSNLYFNDHLGRESGADPLVLIEMVRQTASCIAHEYFSVPLNYKFVLNRLDFDINEISADQLGERRTVTLVSRPSIERHRRGIPLAVSMDVDLVHNGMTIGRVSYDTTFLSPSVYSALRESSVIRGGVSEPAVEPTAVNQILARSVGRLNPVNIVISDPTITGADTLECVVEPHFSNPSMFEHGQDHVPGMVILEAARQAAALQVGVSPRLLSGTLVFHRFIETDVVVRLRSLLSRNDEDRRFFHGDVRDSDGEILTEYRIAVREEGEAC</sequence>
<feature type="region of interest" description="Disordered" evidence="1">
    <location>
        <begin position="1"/>
        <end position="20"/>
    </location>
</feature>
<evidence type="ECO:0000259" key="2">
    <source>
        <dbReference type="Pfam" id="PF03756"/>
    </source>
</evidence>
<feature type="domain" description="A-factor biosynthesis hotdog" evidence="2">
    <location>
        <begin position="198"/>
        <end position="267"/>
    </location>
</feature>
<organism evidence="3 4">
    <name type="scientific">Rathayibacter iranicus NCPPB 2253 = VKM Ac-1602</name>
    <dbReference type="NCBI Taxonomy" id="1328868"/>
    <lineage>
        <taxon>Bacteria</taxon>
        <taxon>Bacillati</taxon>
        <taxon>Actinomycetota</taxon>
        <taxon>Actinomycetes</taxon>
        <taxon>Micrococcales</taxon>
        <taxon>Microbacteriaceae</taxon>
        <taxon>Rathayibacter</taxon>
    </lineage>
</organism>
<feature type="domain" description="A-factor biosynthesis hotdog" evidence="2">
    <location>
        <begin position="25"/>
        <end position="159"/>
    </location>
</feature>
<dbReference type="RefSeq" id="WP_160487184.1">
    <property type="nucleotide sequence ID" value="NZ_QGDV01000001.1"/>
</dbReference>
<gene>
    <name evidence="3" type="ORF">B0H03_1019</name>
</gene>
<proteinExistence type="predicted"/>
<name>A0ABX5LH98_9MICO</name>
<evidence type="ECO:0000256" key="1">
    <source>
        <dbReference type="SAM" id="MobiDB-lite"/>
    </source>
</evidence>
<protein>
    <submittedName>
        <fullName evidence="3">A-factor biosynthesis hotdog protein</fullName>
    </submittedName>
</protein>
<accession>A0ABX5LH98</accession>
<comment type="caution">
    <text evidence="3">The sequence shown here is derived from an EMBL/GenBank/DDBJ whole genome shotgun (WGS) entry which is preliminary data.</text>
</comment>
<reference evidence="3 4" key="1">
    <citation type="submission" date="2018-03" db="EMBL/GenBank/DDBJ databases">
        <title>Genomic Encyclopedia of Type Strains, Phase III (KMG-III): the genomes of soil and plant-associated and newly described type strains.</title>
        <authorList>
            <person name="Whitman W."/>
        </authorList>
    </citation>
    <scope>NUCLEOTIDE SEQUENCE [LARGE SCALE GENOMIC DNA]</scope>
    <source>
        <strain evidence="3 4">VKM Ac-1602</strain>
    </source>
</reference>
<feature type="compositionally biased region" description="Polar residues" evidence="1">
    <location>
        <begin position="1"/>
        <end position="10"/>
    </location>
</feature>
<dbReference type="EMBL" id="QGDV01000001">
    <property type="protein sequence ID" value="PWJ66562.1"/>
    <property type="molecule type" value="Genomic_DNA"/>
</dbReference>
<dbReference type="InterPro" id="IPR005509">
    <property type="entry name" value="AfsA_hotdog_dom"/>
</dbReference>
<dbReference type="Proteomes" id="UP000245674">
    <property type="component" value="Unassembled WGS sequence"/>
</dbReference>
<keyword evidence="4" id="KW-1185">Reference proteome</keyword>
<evidence type="ECO:0000313" key="4">
    <source>
        <dbReference type="Proteomes" id="UP000245674"/>
    </source>
</evidence>
<dbReference type="Pfam" id="PF03756">
    <property type="entry name" value="AfsA"/>
    <property type="match status" value="2"/>
</dbReference>
<evidence type="ECO:0000313" key="3">
    <source>
        <dbReference type="EMBL" id="PWJ66562.1"/>
    </source>
</evidence>